<evidence type="ECO:0000313" key="2">
    <source>
        <dbReference type="Proteomes" id="UP001375539"/>
    </source>
</evidence>
<evidence type="ECO:0000313" key="1">
    <source>
        <dbReference type="EMBL" id="MEJ8660599.1"/>
    </source>
</evidence>
<comment type="caution">
    <text evidence="1">The sequence shown here is derived from an EMBL/GenBank/DDBJ whole genome shotgun (WGS) entry which is preliminary data.</text>
</comment>
<gene>
    <name evidence="1" type="ORF">WKI58_29465</name>
</gene>
<sequence>MSQHGATSPGRAAHAVRDWRDALVAVVAGFAAMLAVAALGLWAAGGTDLPENAFPQVVAALVVMAAGGSVGLAGDAGFVARSQAELTVMPLSVSLVGALVTALLFLRPLRHRAVARTRELLGRFARLAVLWLAALAGLAAAANKTFPVSLGEDSLLSDLGEFLDATPEVGFRADVGPTLLYGLLWLIGVIAVALMVSRKAPLPARLVRFQESVRPAAYAMVWLLLAYVVLGLCAGIVVAATHGHPARTFAMMLLGLPNLVWLALTLGLGASWEGKVEGPFGLPMPQVLDAVLRGENTSTLSVSTLAEQDGRAWWLVVVAAVLVPAAAFLMAVRSPARTRPWQHALHMGVALALTMLVVCLTGRVAARYGLSLIGVGDLGGLGGEVALEPRLWAAVGIGLGWGIVAGLLGSLLAAPVRRRGEVAP</sequence>
<accession>A0ACC6QQU8</accession>
<name>A0ACC6QQU8_9ACTN</name>
<reference evidence="1" key="1">
    <citation type="submission" date="2024-03" db="EMBL/GenBank/DDBJ databases">
        <title>Novel Streptomyces species of biotechnological and ecological value are a feature of Machair soil.</title>
        <authorList>
            <person name="Prole J.R."/>
            <person name="Goodfellow M."/>
            <person name="Allenby N."/>
            <person name="Ward A.C."/>
        </authorList>
    </citation>
    <scope>NUCLEOTIDE SEQUENCE</scope>
    <source>
        <strain evidence="1">MS1.AVA.4</strain>
    </source>
</reference>
<dbReference type="EMBL" id="JBBKAI010000002">
    <property type="protein sequence ID" value="MEJ8660599.1"/>
    <property type="molecule type" value="Genomic_DNA"/>
</dbReference>
<protein>
    <submittedName>
        <fullName evidence="1">Streptophobe family protein</fullName>
    </submittedName>
</protein>
<keyword evidence="2" id="KW-1185">Reference proteome</keyword>
<organism evidence="1 2">
    <name type="scientific">Streptomyces pratisoli</name>
    <dbReference type="NCBI Taxonomy" id="3139917"/>
    <lineage>
        <taxon>Bacteria</taxon>
        <taxon>Bacillati</taxon>
        <taxon>Actinomycetota</taxon>
        <taxon>Actinomycetes</taxon>
        <taxon>Kitasatosporales</taxon>
        <taxon>Streptomycetaceae</taxon>
        <taxon>Streptomyces</taxon>
    </lineage>
</organism>
<proteinExistence type="predicted"/>
<dbReference type="Proteomes" id="UP001375539">
    <property type="component" value="Unassembled WGS sequence"/>
</dbReference>